<evidence type="ECO:0000256" key="11">
    <source>
        <dbReference type="ARBA" id="ARBA00042106"/>
    </source>
</evidence>
<comment type="similarity">
    <text evidence="9">Belongs to the carotenoid/retinoid oxidoreductase family. CrtN subfamily.</text>
</comment>
<keyword evidence="2 12" id="KW-0125">Carotenoid biosynthesis</keyword>
<dbReference type="PANTHER" id="PTHR43734">
    <property type="entry name" value="PHYTOENE DESATURASE"/>
    <property type="match status" value="1"/>
</dbReference>
<protein>
    <recommendedName>
        <fullName evidence="10">4,4'-diapophytoene desaturase (4,4'-diaponeurosporene-forming)</fullName>
    </recommendedName>
    <alternativeName>
        <fullName evidence="11">Dehydrosqualene desaturase</fullName>
    </alternativeName>
</protein>
<dbReference type="Proteomes" id="UP000274772">
    <property type="component" value="Chromosome"/>
</dbReference>
<keyword evidence="3" id="KW-0274">FAD</keyword>
<comment type="function">
    <text evidence="7">Involved in the biosynthesis of the yellow-orange carotenoid staphyloxanthin, which plays a role in the virulence via its protective function against oxidative stress. Catalyzes three successive dehydrogenation reactions that lead to the introduction of three double bonds into 4,4'-diapophytoene (dehydrosqualene), with 4,4'-diapophytofluene and 4,4'-diapo-zeta-carotene as intermediates, and 4,4'-diaponeurosporene (the major deep-yellow pigment in staphylococci strains) as the end product.</text>
</comment>
<dbReference type="NCBIfam" id="TIGR02734">
    <property type="entry name" value="crtI_fam"/>
    <property type="match status" value="1"/>
</dbReference>
<evidence type="ECO:0000256" key="10">
    <source>
        <dbReference type="ARBA" id="ARBA00040984"/>
    </source>
</evidence>
<comment type="catalytic activity">
    <reaction evidence="6">
        <text>15-cis-4,4'-diapophytoene + 3 FAD + 3 H(+) = all-trans-4,4'-diaponeurosporene + 3 FADH2</text>
        <dbReference type="Rhea" id="RHEA:42800"/>
        <dbReference type="ChEBI" id="CHEBI:15378"/>
        <dbReference type="ChEBI" id="CHEBI:57692"/>
        <dbReference type="ChEBI" id="CHEBI:58307"/>
        <dbReference type="ChEBI" id="CHEBI:62738"/>
        <dbReference type="ChEBI" id="CHEBI:62743"/>
    </reaction>
</comment>
<keyword evidence="4 12" id="KW-0560">Oxidoreductase</keyword>
<organism evidence="14 15">
    <name type="scientific">Staphylococcus caprae</name>
    <dbReference type="NCBI Taxonomy" id="29380"/>
    <lineage>
        <taxon>Bacteria</taxon>
        <taxon>Bacillati</taxon>
        <taxon>Bacillota</taxon>
        <taxon>Bacilli</taxon>
        <taxon>Bacillales</taxon>
        <taxon>Staphylococcaceae</taxon>
        <taxon>Staphylococcus</taxon>
    </lineage>
</organism>
<comment type="pathway">
    <text evidence="8">Carotenoid biosynthesis; staphyloxanthin biosynthesis; staphyloxanthin from farnesyl diphosphate: step 2/5.</text>
</comment>
<dbReference type="PANTHER" id="PTHR43734:SF1">
    <property type="entry name" value="PHYTOENE DESATURASE"/>
    <property type="match status" value="1"/>
</dbReference>
<reference evidence="14 15" key="1">
    <citation type="submission" date="2018-05" db="EMBL/GenBank/DDBJ databases">
        <title>Complete genome sequencing of three human clinical isolates of Staphylococcus caprae reveals virulence factors similar to those of S. epidermidis and S. capitis.</title>
        <authorList>
            <person name="Watanabe S."/>
            <person name="Cui L."/>
        </authorList>
    </citation>
    <scope>NUCLEOTIDE SEQUENCE [LARGE SCALE GENOMIC DNA]</scope>
    <source>
        <strain evidence="14 15">JMUB590</strain>
    </source>
</reference>
<keyword evidence="5" id="KW-0843">Virulence</keyword>
<evidence type="ECO:0000313" key="14">
    <source>
        <dbReference type="EMBL" id="BBD91524.1"/>
    </source>
</evidence>
<evidence type="ECO:0000256" key="1">
    <source>
        <dbReference type="ARBA" id="ARBA00022630"/>
    </source>
</evidence>
<name>A0ABM7FN30_9STAP</name>
<gene>
    <name evidence="14" type="primary">crtN</name>
    <name evidence="14" type="ORF">JMUB590_0414</name>
</gene>
<dbReference type="Gene3D" id="3.50.50.60">
    <property type="entry name" value="FAD/NAD(P)-binding domain"/>
    <property type="match status" value="2"/>
</dbReference>
<sequence>MNIAVIGAGVTGLAAAARLASQGNRVTIFEKNNRIGGRMSQFTKDGFTFDMGPSIVMIPEVYRAVFEECGKNFEDYVEMEQLPYIYDVYFGKNDKVRVPTDLAELQETLESIEPGTTHGFMSFLTDVYQRYEIARYHFLEKTYRKASDFYNLESIIQGLKLKTLNNADNLIENYIDNERIQKLLAFQMLYIGIDPKRGPSLYSIIPMVEMMFGVHFIKGGMYGMTQGLVQLNKDLGVEIQLNAQIDEIIIDPKYKQADGVRVNGLVQRFDKVLCTADFPYAAEKLMPSHSRVKKYKPSKIERLDYSCSAFMMYIGIDKDITDEVMLHNVVFSKRFRQNNDEIFGGRISEDPSIYVYVPAVGDSSLAPKGKTGLYILMPTPELKTGQINWKDESIIEQVKDIIYHQLETIDALEDVRSHVISETVFTPIDFEKEYNAKFGTAFGLMPTLAQSNYYRPPNVSRDYKDLYFAGASTHPGAGVPIVLTSAKITVNEMLKDIENGV</sequence>
<dbReference type="EMBL" id="AP018586">
    <property type="protein sequence ID" value="BBD91524.1"/>
    <property type="molecule type" value="Genomic_DNA"/>
</dbReference>
<evidence type="ECO:0000256" key="4">
    <source>
        <dbReference type="ARBA" id="ARBA00023002"/>
    </source>
</evidence>
<dbReference type="PRINTS" id="PR00419">
    <property type="entry name" value="ADXRDTASE"/>
</dbReference>
<evidence type="ECO:0000256" key="8">
    <source>
        <dbReference type="ARBA" id="ARBA00037886"/>
    </source>
</evidence>
<evidence type="ECO:0000256" key="7">
    <source>
        <dbReference type="ARBA" id="ARBA00037711"/>
    </source>
</evidence>
<evidence type="ECO:0000256" key="3">
    <source>
        <dbReference type="ARBA" id="ARBA00022827"/>
    </source>
</evidence>
<dbReference type="GeneID" id="58050187"/>
<accession>A0ABM7FN30</accession>
<dbReference type="RefSeq" id="WP_044466420.1">
    <property type="nucleotide sequence ID" value="NZ_AP018585.1"/>
</dbReference>
<evidence type="ECO:0000256" key="12">
    <source>
        <dbReference type="RuleBase" id="RU362075"/>
    </source>
</evidence>
<evidence type="ECO:0000259" key="13">
    <source>
        <dbReference type="Pfam" id="PF01593"/>
    </source>
</evidence>
<keyword evidence="15" id="KW-1185">Reference proteome</keyword>
<feature type="domain" description="Amine oxidase" evidence="13">
    <location>
        <begin position="11"/>
        <end position="494"/>
    </location>
</feature>
<evidence type="ECO:0000256" key="6">
    <source>
        <dbReference type="ARBA" id="ARBA00037003"/>
    </source>
</evidence>
<dbReference type="Pfam" id="PF01593">
    <property type="entry name" value="Amino_oxidase"/>
    <property type="match status" value="1"/>
</dbReference>
<evidence type="ECO:0000256" key="2">
    <source>
        <dbReference type="ARBA" id="ARBA00022746"/>
    </source>
</evidence>
<dbReference type="InterPro" id="IPR002937">
    <property type="entry name" value="Amino_oxidase"/>
</dbReference>
<evidence type="ECO:0000256" key="5">
    <source>
        <dbReference type="ARBA" id="ARBA00023026"/>
    </source>
</evidence>
<evidence type="ECO:0000313" key="15">
    <source>
        <dbReference type="Proteomes" id="UP000274772"/>
    </source>
</evidence>
<evidence type="ECO:0000256" key="9">
    <source>
        <dbReference type="ARBA" id="ARBA00038322"/>
    </source>
</evidence>
<dbReference type="InterPro" id="IPR014105">
    <property type="entry name" value="Carotenoid/retinoid_OxRdtase"/>
</dbReference>
<keyword evidence="1" id="KW-0285">Flavoprotein</keyword>
<dbReference type="SUPFAM" id="SSF51905">
    <property type="entry name" value="FAD/NAD(P)-binding domain"/>
    <property type="match status" value="1"/>
</dbReference>
<proteinExistence type="inferred from homology"/>
<dbReference type="InterPro" id="IPR036188">
    <property type="entry name" value="FAD/NAD-bd_sf"/>
</dbReference>